<feature type="transmembrane region" description="Helical" evidence="11">
    <location>
        <begin position="321"/>
        <end position="342"/>
    </location>
</feature>
<reference evidence="12" key="1">
    <citation type="submission" date="2025-05" db="UniProtKB">
        <authorList>
            <consortium name="RefSeq"/>
        </authorList>
    </citation>
    <scope>NUCLEOTIDE SEQUENCE [LARGE SCALE GENOMIC DNA]</scope>
</reference>
<feature type="transmembrane region" description="Helical" evidence="11">
    <location>
        <begin position="262"/>
        <end position="281"/>
    </location>
</feature>
<organism evidence="12 13">
    <name type="scientific">Hydra vulgaris</name>
    <name type="common">Hydra</name>
    <name type="synonym">Hydra attenuata</name>
    <dbReference type="NCBI Taxonomy" id="6087"/>
    <lineage>
        <taxon>Eukaryota</taxon>
        <taxon>Metazoa</taxon>
        <taxon>Cnidaria</taxon>
        <taxon>Hydrozoa</taxon>
        <taxon>Hydroidolina</taxon>
        <taxon>Anthoathecata</taxon>
        <taxon>Aplanulata</taxon>
        <taxon>Hydridae</taxon>
        <taxon>Hydra</taxon>
    </lineage>
</organism>
<dbReference type="Pfam" id="PF03189">
    <property type="entry name" value="Otopetrin"/>
    <property type="match status" value="1"/>
</dbReference>
<evidence type="ECO:0000256" key="8">
    <source>
        <dbReference type="ARBA" id="ARBA00023065"/>
    </source>
</evidence>
<comment type="similarity">
    <text evidence="2">Belongs to the otopetrin family.</text>
</comment>
<keyword evidence="12" id="KW-1185">Reference proteome</keyword>
<evidence type="ECO:0000256" key="6">
    <source>
        <dbReference type="ARBA" id="ARBA00022781"/>
    </source>
</evidence>
<name>A0ABM4B8K1_HYDVU</name>
<reference evidence="13" key="2">
    <citation type="submission" date="2025-08" db="UniProtKB">
        <authorList>
            <consortium name="RefSeq"/>
        </authorList>
    </citation>
    <scope>IDENTIFICATION</scope>
</reference>
<evidence type="ECO:0000256" key="5">
    <source>
        <dbReference type="ARBA" id="ARBA00022692"/>
    </source>
</evidence>
<evidence type="ECO:0000256" key="1">
    <source>
        <dbReference type="ARBA" id="ARBA00004651"/>
    </source>
</evidence>
<feature type="transmembrane region" description="Helical" evidence="11">
    <location>
        <begin position="605"/>
        <end position="625"/>
    </location>
</feature>
<keyword evidence="8" id="KW-0406">Ion transport</keyword>
<feature type="transmembrane region" description="Helical" evidence="11">
    <location>
        <begin position="187"/>
        <end position="210"/>
    </location>
</feature>
<keyword evidence="5 11" id="KW-0812">Transmembrane</keyword>
<keyword evidence="4" id="KW-1003">Cell membrane</keyword>
<dbReference type="RefSeq" id="XP_065645203.1">
    <property type="nucleotide sequence ID" value="XM_065789131.1"/>
</dbReference>
<proteinExistence type="inferred from homology"/>
<evidence type="ECO:0000256" key="3">
    <source>
        <dbReference type="ARBA" id="ARBA00022448"/>
    </source>
</evidence>
<evidence type="ECO:0000256" key="4">
    <source>
        <dbReference type="ARBA" id="ARBA00022475"/>
    </source>
</evidence>
<gene>
    <name evidence="13" type="primary">LOC101241065</name>
</gene>
<feature type="transmembrane region" description="Helical" evidence="11">
    <location>
        <begin position="559"/>
        <end position="583"/>
    </location>
</feature>
<accession>A0ABM4B8K1</accession>
<evidence type="ECO:0000256" key="11">
    <source>
        <dbReference type="SAM" id="Phobius"/>
    </source>
</evidence>
<feature type="transmembrane region" description="Helical" evidence="11">
    <location>
        <begin position="410"/>
        <end position="428"/>
    </location>
</feature>
<evidence type="ECO:0000313" key="12">
    <source>
        <dbReference type="Proteomes" id="UP001652625"/>
    </source>
</evidence>
<comment type="subcellular location">
    <subcellularLocation>
        <location evidence="1">Cell membrane</location>
        <topology evidence="1">Multi-pass membrane protein</topology>
    </subcellularLocation>
</comment>
<dbReference type="InterPro" id="IPR004878">
    <property type="entry name" value="Otopetrin"/>
</dbReference>
<feature type="transmembrane region" description="Helical" evidence="11">
    <location>
        <begin position="379"/>
        <end position="398"/>
    </location>
</feature>
<feature type="transmembrane region" description="Helical" evidence="11">
    <location>
        <begin position="449"/>
        <end position="470"/>
    </location>
</feature>
<evidence type="ECO:0000256" key="2">
    <source>
        <dbReference type="ARBA" id="ARBA00006513"/>
    </source>
</evidence>
<keyword evidence="3" id="KW-0813">Transport</keyword>
<keyword evidence="10" id="KW-0407">Ion channel</keyword>
<feature type="transmembrane region" description="Helical" evidence="11">
    <location>
        <begin position="139"/>
        <end position="160"/>
    </location>
</feature>
<evidence type="ECO:0000313" key="13">
    <source>
        <dbReference type="RefSeq" id="XP_065645203.1"/>
    </source>
</evidence>
<keyword evidence="6" id="KW-0375">Hydrogen ion transport</keyword>
<dbReference type="GeneID" id="101241065"/>
<evidence type="ECO:0000256" key="10">
    <source>
        <dbReference type="ARBA" id="ARBA00023303"/>
    </source>
</evidence>
<keyword evidence="9 11" id="KW-0472">Membrane</keyword>
<evidence type="ECO:0000256" key="7">
    <source>
        <dbReference type="ARBA" id="ARBA00022989"/>
    </source>
</evidence>
<sequence>MDALIENTEIEERYNELDSLILGETSGKTKGYDAIETLISTVNNDNRESGDHVLYRKNGSIEISITPKHIGIGDVKVRRYNWLLSSLNGFFSTFCAFKCSNRTENIVSFVWVISLFFVGVTFTVAQYNSNVNKFLYTSHYWVLFLFLIISIIGMSIAIFYRNNKKFATFEIKIEDEAKKWGYISTKYLISCAYIFATGNLLLDMFSIVSAFHCGFSVKSLLDKSHYKIQFLFHIARVLYISIQLLFVQIFYGAKIKQSFQFLFKFLILQMISTNVCIWFAFLCQETYIYRTTQRLDAKEYSFNCSLSFKNDIFNIASSITIYLQPFVLEYALLLSLVLFFMYPFKAISKNHNTQKNSDYNLIDSVKTDDSKFYKSDPGVLIGIIVSTIVLLSSWSVQFNFDFLENLLFKYSAEITVHLLITVASICVMKEICKYHIKNIGDRKYKVEDYLLLITGLLGYLPFFIAVTFSVTKKIEYKNDLFPIPVADNILSHEFLIRILLCLLAVMNVLGVLVQMYFLITCSFYKRVALTDTCYSLALDISRQKIISNKLCSSARIGQWLMFLFVLNAALWINDTFFGVPYIFQRVYWISEHYWGENVWLFMYKLLYPLLIFYRLHSAAMVALLWKKFRVKRNNMN</sequence>
<feature type="transmembrane region" description="Helical" evidence="11">
    <location>
        <begin position="106"/>
        <end position="127"/>
    </location>
</feature>
<evidence type="ECO:0000256" key="9">
    <source>
        <dbReference type="ARBA" id="ARBA00023136"/>
    </source>
</evidence>
<dbReference type="Proteomes" id="UP001652625">
    <property type="component" value="Chromosome 01"/>
</dbReference>
<feature type="transmembrane region" description="Helical" evidence="11">
    <location>
        <begin position="494"/>
        <end position="519"/>
    </location>
</feature>
<feature type="transmembrane region" description="Helical" evidence="11">
    <location>
        <begin position="230"/>
        <end position="250"/>
    </location>
</feature>
<protein>
    <submittedName>
        <fullName evidence="13">Uncharacterized protein LOC101241065 isoform X1</fullName>
    </submittedName>
</protein>
<keyword evidence="7 11" id="KW-1133">Transmembrane helix</keyword>
<dbReference type="PANTHER" id="PTHR21522">
    <property type="entry name" value="PROTON CHANNEL OTOP"/>
    <property type="match status" value="1"/>
</dbReference>
<dbReference type="PANTHER" id="PTHR21522:SF32">
    <property type="entry name" value="OTOPETRIN-2"/>
    <property type="match status" value="1"/>
</dbReference>